<feature type="transmembrane region" description="Helical" evidence="2">
    <location>
        <begin position="7"/>
        <end position="31"/>
    </location>
</feature>
<dbReference type="EMBL" id="JBHSOD010000001">
    <property type="protein sequence ID" value="MFC5883512.1"/>
    <property type="molecule type" value="Genomic_DNA"/>
</dbReference>
<feature type="compositionally biased region" description="Low complexity" evidence="1">
    <location>
        <begin position="1064"/>
        <end position="1092"/>
    </location>
</feature>
<feature type="transmembrane region" description="Helical" evidence="2">
    <location>
        <begin position="158"/>
        <end position="176"/>
    </location>
</feature>
<feature type="region of interest" description="Disordered" evidence="1">
    <location>
        <begin position="186"/>
        <end position="260"/>
    </location>
</feature>
<organism evidence="3 4">
    <name type="scientific">Kitasatospora aburaviensis</name>
    <dbReference type="NCBI Taxonomy" id="67265"/>
    <lineage>
        <taxon>Bacteria</taxon>
        <taxon>Bacillati</taxon>
        <taxon>Actinomycetota</taxon>
        <taxon>Actinomycetes</taxon>
        <taxon>Kitasatosporales</taxon>
        <taxon>Streptomycetaceae</taxon>
        <taxon>Kitasatospora</taxon>
    </lineage>
</organism>
<feature type="compositionally biased region" description="Pro residues" evidence="1">
    <location>
        <begin position="1102"/>
        <end position="1114"/>
    </location>
</feature>
<feature type="transmembrane region" description="Helical" evidence="2">
    <location>
        <begin position="624"/>
        <end position="644"/>
    </location>
</feature>
<keyword evidence="2" id="KW-1133">Transmembrane helix</keyword>
<feature type="transmembrane region" description="Helical" evidence="2">
    <location>
        <begin position="406"/>
        <end position="428"/>
    </location>
</feature>
<gene>
    <name evidence="3" type="ORF">ACFP0N_00785</name>
</gene>
<evidence type="ECO:0000313" key="4">
    <source>
        <dbReference type="Proteomes" id="UP001596067"/>
    </source>
</evidence>
<keyword evidence="2" id="KW-0812">Transmembrane</keyword>
<feature type="transmembrane region" description="Helical" evidence="2">
    <location>
        <begin position="71"/>
        <end position="91"/>
    </location>
</feature>
<sequence>MREGRPVPAWAGVVLGLAVLVPAALGALLYARWAPAVRDVALQLAGTRAAAAAVVDGRVSQYRAALAADGWLIAGYTLALVAAGLLGRYVLGRAHWRLTALAAGGAGLLAGACDVAEDVLLATGLDGVGGTAGPGRPVGPGGSDAPFAAAAALSTVKWLLLLPAGAAAAVVVAVTLHRAVRALLRRPPQPDGTTGGGVDGTADGLTGHPADDTACGVTDGVADGVTGHPAGDTPDGDDARPAPDAVSGAPADGRSPGPALIPPWPVATAHGGRWPPGRRTHRPLDHQARWRNGALVPPGREHAALGFCASGGGIRSACVTLGALQVLRPWLMRSRYLVSVSGGGYAVGALQLALCDSAPGSAVHAVSGLTAADALAPGSPEEDHLRRHAKYLADGSGQWLVALGTLLRGLVAALTLLLAAILVLGLALSRFYHLVPLADLDALAAVGLRTGGAARLGPPSVRTPTVLALVGLLTAAAVCWLLWLLAFSLLGWNTLLPRALRRLGHGALALAGLVATGVLVVPGLAWGAVALQQALAVGARQTGAGLSITVLLSYLALLLGILWHSRRAIELGTAALGGLVSGARRVGGGLGAKVTQYLVVWAALGTLAVGALLALGWAVATGHAWPVAVQVLLPLVLATVGLNLDQTWMSLHPFYRRRLASAFAVRRSTEDGEVLARPYHFFREQTRLSHYGARHPGFPQVVFAAAANLSGSSRTPPGRRAVSFTFSHDYVGGPDVGYARTDLLERRTRRHIARDLTVQSAMAVSGAAFSSAMGRQSRAYQGLFAVTNARLGTWLPNPAALDPLWAPDRDWRHAPQPGVRRLPYQLRELCGRFPMDDRFLLTTDGGHYENLGLVELLRHGVRTAVCIDASGDAPLAATLAAAITLAREELGITITLHEPELLIPGSLGERGGPAGPPLRGLAARLADRFSARAVITGTIRYPGPLDLPEDEYSDEHTDPVGGSRGGADGRHLGTLVVVQAVLTPDMPYELHAYAAANPAFPNDSTGDQWFDHRQFDAYQTLGRHLGELAAPVLKAVLTGPGPAAPTGPSSPLPAPAAPAPPVRPSSEPTSSEPTSSEPTSSRPTSSEPTSPTAAWPVTGPSAPAPPAPRRPAEG</sequence>
<evidence type="ECO:0008006" key="5">
    <source>
        <dbReference type="Google" id="ProtNLM"/>
    </source>
</evidence>
<reference evidence="4" key="1">
    <citation type="journal article" date="2019" name="Int. J. Syst. Evol. Microbiol.">
        <title>The Global Catalogue of Microorganisms (GCM) 10K type strain sequencing project: providing services to taxonomists for standard genome sequencing and annotation.</title>
        <authorList>
            <consortium name="The Broad Institute Genomics Platform"/>
            <consortium name="The Broad Institute Genome Sequencing Center for Infectious Disease"/>
            <person name="Wu L."/>
            <person name="Ma J."/>
        </authorList>
    </citation>
    <scope>NUCLEOTIDE SEQUENCE [LARGE SCALE GENOMIC DNA]</scope>
    <source>
        <strain evidence="4">CGMCC 4.1469</strain>
    </source>
</reference>
<feature type="transmembrane region" description="Helical" evidence="2">
    <location>
        <begin position="466"/>
        <end position="495"/>
    </location>
</feature>
<feature type="transmembrane region" description="Helical" evidence="2">
    <location>
        <begin position="507"/>
        <end position="531"/>
    </location>
</feature>
<evidence type="ECO:0000313" key="3">
    <source>
        <dbReference type="EMBL" id="MFC5883512.1"/>
    </source>
</evidence>
<proteinExistence type="predicted"/>
<evidence type="ECO:0000256" key="1">
    <source>
        <dbReference type="SAM" id="MobiDB-lite"/>
    </source>
</evidence>
<comment type="caution">
    <text evidence="3">The sequence shown here is derived from an EMBL/GenBank/DDBJ whole genome shotgun (WGS) entry which is preliminary data.</text>
</comment>
<dbReference type="Proteomes" id="UP001596067">
    <property type="component" value="Unassembled WGS sequence"/>
</dbReference>
<keyword evidence="2" id="KW-0472">Membrane</keyword>
<feature type="region of interest" description="Disordered" evidence="1">
    <location>
        <begin position="1040"/>
        <end position="1114"/>
    </location>
</feature>
<accession>A0ABW1EPH7</accession>
<protein>
    <recommendedName>
        <fullName evidence="5">PNPLA domain-containing protein</fullName>
    </recommendedName>
</protein>
<feature type="compositionally biased region" description="Low complexity" evidence="1">
    <location>
        <begin position="216"/>
        <end position="233"/>
    </location>
</feature>
<dbReference type="RefSeq" id="WP_313766312.1">
    <property type="nucleotide sequence ID" value="NZ_BAAAVH010000072.1"/>
</dbReference>
<keyword evidence="4" id="KW-1185">Reference proteome</keyword>
<name>A0ABW1EPH7_9ACTN</name>
<feature type="region of interest" description="Disordered" evidence="1">
    <location>
        <begin position="945"/>
        <end position="967"/>
    </location>
</feature>
<feature type="transmembrane region" description="Helical" evidence="2">
    <location>
        <begin position="594"/>
        <end position="618"/>
    </location>
</feature>
<dbReference type="Gene3D" id="3.40.1090.10">
    <property type="entry name" value="Cytosolic phospholipase A2 catalytic domain"/>
    <property type="match status" value="1"/>
</dbReference>
<feature type="compositionally biased region" description="Pro residues" evidence="1">
    <location>
        <begin position="1042"/>
        <end position="1063"/>
    </location>
</feature>
<evidence type="ECO:0000256" key="2">
    <source>
        <dbReference type="SAM" id="Phobius"/>
    </source>
</evidence>
<dbReference type="SUPFAM" id="SSF52151">
    <property type="entry name" value="FabD/lysophospholipase-like"/>
    <property type="match status" value="1"/>
</dbReference>
<feature type="transmembrane region" description="Helical" evidence="2">
    <location>
        <begin position="543"/>
        <end position="563"/>
    </location>
</feature>
<dbReference type="InterPro" id="IPR016035">
    <property type="entry name" value="Acyl_Trfase/lysoPLipase"/>
</dbReference>